<dbReference type="PANTHER" id="PTHR10783:SF103">
    <property type="entry name" value="SOLUTE CARRIER FAMILY 53 MEMBER 1"/>
    <property type="match status" value="1"/>
</dbReference>
<keyword evidence="11" id="KW-1185">Reference proteome</keyword>
<dbReference type="eggNOG" id="KOG1162">
    <property type="taxonomic scope" value="Eukaryota"/>
</dbReference>
<evidence type="ECO:0000256" key="1">
    <source>
        <dbReference type="ARBA" id="ARBA00004141"/>
    </source>
</evidence>
<dbReference type="VEuPathDB" id="FungiDB:TERG_04339"/>
<feature type="compositionally biased region" description="Polar residues" evidence="6">
    <location>
        <begin position="216"/>
        <end position="228"/>
    </location>
</feature>
<dbReference type="GO" id="GO:0016036">
    <property type="term" value="P:cellular response to phosphate starvation"/>
    <property type="evidence" value="ECO:0007669"/>
    <property type="project" value="TreeGrafter"/>
</dbReference>
<dbReference type="PROSITE" id="PS51382">
    <property type="entry name" value="SPX"/>
    <property type="match status" value="1"/>
</dbReference>
<sequence>MNLHRHTLENEVCKVSTTLRRDTWLLVTFDRGGGKKKVKAIARALRHVEQASWTPGRRRFSQISATRRDSIQFPLTPNEIPGLSSVTQRHAGDRAIQAAPERSPLRTPASRFDQTEGYGSIVPPRPSHTVSPSLVPSSLQLPDPAIDPDDNYFTPRNESSTLHNDGLLAPYTNKQKNLHPGQSTQSGRRSLRKQRRDRRPTIGTPGPRPSFIHRMFSSSPEYENSKTQAPAREQALAELKTKEAEFFAFMDKELSKIETFYKLKEDESTKRLQLLRDQLHVMRDLRLEEIRSKKNQSKSESGEAKNGIKGPAGQTAATWTRPLARGRGSHIGKTTKAMAQLATPSGPVPQTMPDEQRDFVTRKEYQSVPYTSAKRKLKLALLEFYRGLELLKSYADLNRKAFRKMNKKYDKIAYARPTGRYMTEKVNKAWFVQSDIVENHLVAVEDLYARYFERGNRKAATQKLRGKAGFPTDYSPNSFRNGLLLAGGLVFGAQGVAYAIGHLFSHEIDVKTETSYLLQVQKTDTSTTMGDSSNIYFLKIYGGYFLILVHFFLFCLDCRVWTLSKINYIFVFEYDTRHVLDWRQLSELPSLFSLLLGLCMWLNFRWVNSFYIYWPVVLIGLTVVTLFLPARILYYRSRLWWAYSHWRLLLAGLYPVEFRDFFLGDMYCSQTYAMGNIALFFCLYANEWNNPPMCNSSHSRVFGFLTTIPSIWRGFQCLRRYYDTRNAFPHLVNFGKYSFSILYYLTLSLYRIDKSTTLRGIFITFACLNAIYASVWDLAMDWSLCNPYSKNPYLRDFLGFRRRWVYYVAMVIDPILRFNWILYAIFIHDIQHSAVLSFAVALSEVCRRGMWTIFRVENEHCTNVGRFRASRDVPLPYDISMTVSDEEAISSIPAASTSYKDRESKASPPHALGRIPTGGTAVSSGAATQMPDLESGDGGDESTSSLRHRRYSQREGGTPPSGTLARVGTMLATAHAQDFERKKRPSILDDGKDSPNNGTSTDEEEEEEEEENGGNNVNENGYEAHISEESDQSSNNREGRSGGISAGLRNSGTYSSRASRHAM</sequence>
<feature type="compositionally biased region" description="Basic and acidic residues" evidence="6">
    <location>
        <begin position="977"/>
        <end position="993"/>
    </location>
</feature>
<dbReference type="HOGENOM" id="CLU_006116_1_0_1"/>
<proteinExistence type="inferred from homology"/>
<organism evidence="10 11">
    <name type="scientific">Trichophyton rubrum (strain ATCC MYA-4607 / CBS 118892)</name>
    <name type="common">Athlete's foot fungus</name>
    <dbReference type="NCBI Taxonomy" id="559305"/>
    <lineage>
        <taxon>Eukaryota</taxon>
        <taxon>Fungi</taxon>
        <taxon>Dikarya</taxon>
        <taxon>Ascomycota</taxon>
        <taxon>Pezizomycotina</taxon>
        <taxon>Eurotiomycetes</taxon>
        <taxon>Eurotiomycetidae</taxon>
        <taxon>Onygenales</taxon>
        <taxon>Arthrodermataceae</taxon>
        <taxon>Trichophyton</taxon>
    </lineage>
</organism>
<evidence type="ECO:0000259" key="9">
    <source>
        <dbReference type="PROSITE" id="PS51382"/>
    </source>
</evidence>
<dbReference type="Pfam" id="PF03105">
    <property type="entry name" value="SPX"/>
    <property type="match status" value="1"/>
</dbReference>
<dbReference type="AlphaFoldDB" id="F2SN27"/>
<comment type="similarity">
    <text evidence="2">Belongs to the SYG1 (TC 2.A.94) family.</text>
</comment>
<dbReference type="CDD" id="cd14475">
    <property type="entry name" value="SPX_SYG1_like"/>
    <property type="match status" value="1"/>
</dbReference>
<dbReference type="EMBL" id="GG700651">
    <property type="protein sequence ID" value="EGD88088.2"/>
    <property type="molecule type" value="Genomic_DNA"/>
</dbReference>
<gene>
    <name evidence="10" type="ORF">TERG_04339</name>
</gene>
<feature type="compositionally biased region" description="Low complexity" evidence="6">
    <location>
        <begin position="127"/>
        <end position="144"/>
    </location>
</feature>
<feature type="transmembrane region" description="Helical" evidence="7">
    <location>
        <begin position="762"/>
        <end position="784"/>
    </location>
</feature>
<feature type="domain" description="EXS" evidence="8">
    <location>
        <begin position="693"/>
        <end position="887"/>
    </location>
</feature>
<feature type="region of interest" description="Disordered" evidence="6">
    <location>
        <begin position="92"/>
        <end position="232"/>
    </location>
</feature>
<dbReference type="InParanoid" id="F2SN27"/>
<keyword evidence="4 7" id="KW-1133">Transmembrane helix</keyword>
<evidence type="ECO:0000256" key="6">
    <source>
        <dbReference type="SAM" id="MobiDB-lite"/>
    </source>
</evidence>
<evidence type="ECO:0000313" key="11">
    <source>
        <dbReference type="Proteomes" id="UP000008864"/>
    </source>
</evidence>
<dbReference type="Pfam" id="PF03124">
    <property type="entry name" value="EXS"/>
    <property type="match status" value="1"/>
</dbReference>
<evidence type="ECO:0000313" key="10">
    <source>
        <dbReference type="EMBL" id="EGD88088.2"/>
    </source>
</evidence>
<feature type="compositionally biased region" description="Acidic residues" evidence="6">
    <location>
        <begin position="1001"/>
        <end position="1012"/>
    </location>
</feature>
<feature type="transmembrane region" description="Helical" evidence="7">
    <location>
        <begin position="585"/>
        <end position="604"/>
    </location>
</feature>
<evidence type="ECO:0000256" key="4">
    <source>
        <dbReference type="ARBA" id="ARBA00022989"/>
    </source>
</evidence>
<name>F2SN27_TRIRC</name>
<dbReference type="Proteomes" id="UP000008864">
    <property type="component" value="Unassembled WGS sequence"/>
</dbReference>
<dbReference type="RefSeq" id="XP_047604215.1">
    <property type="nucleotide sequence ID" value="XM_047748238.1"/>
</dbReference>
<feature type="region of interest" description="Disordered" evidence="6">
    <location>
        <begin position="894"/>
        <end position="1063"/>
    </location>
</feature>
<feature type="compositionally biased region" description="Polar residues" evidence="6">
    <location>
        <begin position="154"/>
        <end position="163"/>
    </location>
</feature>
<feature type="transmembrane region" description="Helical" evidence="7">
    <location>
        <begin position="804"/>
        <end position="826"/>
    </location>
</feature>
<keyword evidence="3 7" id="KW-0812">Transmembrane</keyword>
<reference evidence="11" key="1">
    <citation type="journal article" date="2012" name="MBio">
        <title>Comparative genome analysis of Trichophyton rubrum and related dermatophytes reveals candidate genes involved in infection.</title>
        <authorList>
            <person name="Martinez D.A."/>
            <person name="Oliver B.G."/>
            <person name="Graeser Y."/>
            <person name="Goldberg J.M."/>
            <person name="Li W."/>
            <person name="Martinez-Rossi N.M."/>
            <person name="Monod M."/>
            <person name="Shelest E."/>
            <person name="Barton R.C."/>
            <person name="Birch E."/>
            <person name="Brakhage A.A."/>
            <person name="Chen Z."/>
            <person name="Gurr S.J."/>
            <person name="Heiman D."/>
            <person name="Heitman J."/>
            <person name="Kosti I."/>
            <person name="Rossi A."/>
            <person name="Saif S."/>
            <person name="Samalova M."/>
            <person name="Saunders C.W."/>
            <person name="Shea T."/>
            <person name="Summerbell R.C."/>
            <person name="Xu J."/>
            <person name="Young S."/>
            <person name="Zeng Q."/>
            <person name="Birren B.W."/>
            <person name="Cuomo C.A."/>
            <person name="White T.C."/>
        </authorList>
    </citation>
    <scope>NUCLEOTIDE SEQUENCE [LARGE SCALE GENOMIC DNA]</scope>
    <source>
        <strain evidence="11">ATCC MYA-4607 / CBS 118892</strain>
    </source>
</reference>
<dbReference type="InterPro" id="IPR004331">
    <property type="entry name" value="SPX_dom"/>
</dbReference>
<dbReference type="GO" id="GO:0000822">
    <property type="term" value="F:inositol hexakisphosphate binding"/>
    <property type="evidence" value="ECO:0007669"/>
    <property type="project" value="TreeGrafter"/>
</dbReference>
<protein>
    <recommendedName>
        <fullName evidence="12">Signal transduction protein Syg1</fullName>
    </recommendedName>
</protein>
<feature type="region of interest" description="Disordered" evidence="6">
    <location>
        <begin position="290"/>
        <end position="315"/>
    </location>
</feature>
<dbReference type="STRING" id="559305.F2SN27"/>
<evidence type="ECO:0000256" key="3">
    <source>
        <dbReference type="ARBA" id="ARBA00022692"/>
    </source>
</evidence>
<dbReference type="GO" id="GO:0005794">
    <property type="term" value="C:Golgi apparatus"/>
    <property type="evidence" value="ECO:0007669"/>
    <property type="project" value="TreeGrafter"/>
</dbReference>
<evidence type="ECO:0000256" key="5">
    <source>
        <dbReference type="ARBA" id="ARBA00023136"/>
    </source>
</evidence>
<evidence type="ECO:0000259" key="8">
    <source>
        <dbReference type="PROSITE" id="PS51380"/>
    </source>
</evidence>
<dbReference type="OMA" id="GDMYCSL"/>
<dbReference type="GeneID" id="10379713"/>
<dbReference type="GO" id="GO:0005886">
    <property type="term" value="C:plasma membrane"/>
    <property type="evidence" value="ECO:0007669"/>
    <property type="project" value="TreeGrafter"/>
</dbReference>
<dbReference type="GO" id="GO:0006817">
    <property type="term" value="P:phosphate ion transport"/>
    <property type="evidence" value="ECO:0007669"/>
    <property type="project" value="TreeGrafter"/>
</dbReference>
<dbReference type="PANTHER" id="PTHR10783">
    <property type="entry name" value="XENOTROPIC AND POLYTROPIC RETROVIRUS RECEPTOR 1-RELATED"/>
    <property type="match status" value="1"/>
</dbReference>
<evidence type="ECO:0000256" key="2">
    <source>
        <dbReference type="ARBA" id="ARBA00009665"/>
    </source>
</evidence>
<accession>F2SN27</accession>
<feature type="compositionally biased region" description="Polar residues" evidence="6">
    <location>
        <begin position="1048"/>
        <end position="1057"/>
    </location>
</feature>
<feature type="compositionally biased region" description="Polar residues" evidence="6">
    <location>
        <begin position="172"/>
        <end position="187"/>
    </location>
</feature>
<feature type="transmembrane region" description="Helical" evidence="7">
    <location>
        <begin position="610"/>
        <end position="628"/>
    </location>
</feature>
<feature type="compositionally biased region" description="Basic residues" evidence="6">
    <location>
        <begin position="189"/>
        <end position="198"/>
    </location>
</feature>
<dbReference type="OrthoDB" id="9970435at2759"/>
<dbReference type="PROSITE" id="PS51380">
    <property type="entry name" value="EXS"/>
    <property type="match status" value="1"/>
</dbReference>
<feature type="domain" description="SPX" evidence="9">
    <location>
        <begin position="2"/>
        <end position="423"/>
    </location>
</feature>
<feature type="compositionally biased region" description="Low complexity" evidence="6">
    <location>
        <begin position="1013"/>
        <end position="1023"/>
    </location>
</feature>
<feature type="transmembrane region" description="Helical" evidence="7">
    <location>
        <begin position="536"/>
        <end position="556"/>
    </location>
</feature>
<evidence type="ECO:0000256" key="7">
    <source>
        <dbReference type="SAM" id="Phobius"/>
    </source>
</evidence>
<evidence type="ECO:0008006" key="12">
    <source>
        <dbReference type="Google" id="ProtNLM"/>
    </source>
</evidence>
<dbReference type="InterPro" id="IPR004342">
    <property type="entry name" value="EXS_C"/>
</dbReference>
<keyword evidence="5 7" id="KW-0472">Membrane</keyword>
<feature type="transmembrane region" description="Helical" evidence="7">
    <location>
        <begin position="731"/>
        <end position="750"/>
    </location>
</feature>
<comment type="subcellular location">
    <subcellularLocation>
        <location evidence="1">Membrane</location>
        <topology evidence="1">Multi-pass membrane protein</topology>
    </subcellularLocation>
</comment>